<feature type="transmembrane region" description="Helical" evidence="5">
    <location>
        <begin position="518"/>
        <end position="539"/>
    </location>
</feature>
<dbReference type="GO" id="GO:0097638">
    <property type="term" value="P:L-arginine import across plasma membrane"/>
    <property type="evidence" value="ECO:0007669"/>
    <property type="project" value="TreeGrafter"/>
</dbReference>
<dbReference type="Pfam" id="PF13906">
    <property type="entry name" value="AA_permease_C"/>
    <property type="match status" value="1"/>
</dbReference>
<keyword evidence="2 5" id="KW-0812">Transmembrane</keyword>
<feature type="transmembrane region" description="Helical" evidence="5">
    <location>
        <begin position="169"/>
        <end position="188"/>
    </location>
</feature>
<dbReference type="PANTHER" id="PTHR43243">
    <property type="entry name" value="INNER MEMBRANE TRANSPORTER YGJI-RELATED"/>
    <property type="match status" value="1"/>
</dbReference>
<feature type="transmembrane region" description="Helical" evidence="5">
    <location>
        <begin position="295"/>
        <end position="314"/>
    </location>
</feature>
<dbReference type="Proteomes" id="UP001292079">
    <property type="component" value="Unassembled WGS sequence"/>
</dbReference>
<comment type="caution">
    <text evidence="7">The sequence shown here is derived from an EMBL/GenBank/DDBJ whole genome shotgun (WGS) entry which is preliminary data.</text>
</comment>
<organism evidence="7 8">
    <name type="scientific">Schistosoma mekongi</name>
    <name type="common">Parasitic worm</name>
    <dbReference type="NCBI Taxonomy" id="38744"/>
    <lineage>
        <taxon>Eukaryota</taxon>
        <taxon>Metazoa</taxon>
        <taxon>Spiralia</taxon>
        <taxon>Lophotrochozoa</taxon>
        <taxon>Platyhelminthes</taxon>
        <taxon>Trematoda</taxon>
        <taxon>Digenea</taxon>
        <taxon>Strigeidida</taxon>
        <taxon>Schistosomatoidea</taxon>
        <taxon>Schistosomatidae</taxon>
        <taxon>Schistosoma</taxon>
    </lineage>
</organism>
<name>A0AAE1Z9L1_SCHME</name>
<feature type="transmembrane region" description="Helical" evidence="5">
    <location>
        <begin position="134"/>
        <end position="157"/>
    </location>
</feature>
<feature type="transmembrane region" description="Helical" evidence="5">
    <location>
        <begin position="54"/>
        <end position="72"/>
    </location>
</feature>
<feature type="domain" description="Cationic amino acid transporter C-terminal" evidence="6">
    <location>
        <begin position="518"/>
        <end position="568"/>
    </location>
</feature>
<feature type="transmembrane region" description="Helical" evidence="5">
    <location>
        <begin position="452"/>
        <end position="471"/>
    </location>
</feature>
<evidence type="ECO:0000256" key="2">
    <source>
        <dbReference type="ARBA" id="ARBA00022692"/>
    </source>
</evidence>
<evidence type="ECO:0000256" key="3">
    <source>
        <dbReference type="ARBA" id="ARBA00022989"/>
    </source>
</evidence>
<dbReference type="GO" id="GO:0005886">
    <property type="term" value="C:plasma membrane"/>
    <property type="evidence" value="ECO:0007669"/>
    <property type="project" value="TreeGrafter"/>
</dbReference>
<dbReference type="AlphaFoldDB" id="A0AAE1Z9L1"/>
<gene>
    <name evidence="7" type="ORF">MN116_006971</name>
</gene>
<evidence type="ECO:0000313" key="7">
    <source>
        <dbReference type="EMBL" id="KAK4469417.1"/>
    </source>
</evidence>
<dbReference type="GO" id="GO:0061459">
    <property type="term" value="F:L-arginine transmembrane transporter activity"/>
    <property type="evidence" value="ECO:0007669"/>
    <property type="project" value="TreeGrafter"/>
</dbReference>
<dbReference type="Pfam" id="PF13520">
    <property type="entry name" value="AA_permease_2"/>
    <property type="match status" value="1"/>
</dbReference>
<dbReference type="EMBL" id="JALJAT010000005">
    <property type="protein sequence ID" value="KAK4469417.1"/>
    <property type="molecule type" value="Genomic_DNA"/>
</dbReference>
<feature type="transmembrane region" description="Helical" evidence="5">
    <location>
        <begin position="218"/>
        <end position="239"/>
    </location>
</feature>
<dbReference type="GO" id="GO:0000064">
    <property type="term" value="F:L-ornithine transmembrane transporter activity"/>
    <property type="evidence" value="ECO:0007669"/>
    <property type="project" value="TreeGrafter"/>
</dbReference>
<evidence type="ECO:0000256" key="4">
    <source>
        <dbReference type="ARBA" id="ARBA00023136"/>
    </source>
</evidence>
<reference evidence="7" key="2">
    <citation type="journal article" date="2023" name="Infect Dis Poverty">
        <title>Chromosome-scale genome of the human blood fluke Schistosoma mekongi and its implications for public health.</title>
        <authorList>
            <person name="Zhou M."/>
            <person name="Xu L."/>
            <person name="Xu D."/>
            <person name="Chen W."/>
            <person name="Khan J."/>
            <person name="Hu Y."/>
            <person name="Huang H."/>
            <person name="Wei H."/>
            <person name="Zhang Y."/>
            <person name="Chusongsang P."/>
            <person name="Tanasarnprasert K."/>
            <person name="Hu X."/>
            <person name="Limpanont Y."/>
            <person name="Lv Z."/>
        </authorList>
    </citation>
    <scope>NUCLEOTIDE SEQUENCE</scope>
    <source>
        <strain evidence="7">LV_2022a</strain>
    </source>
</reference>
<keyword evidence="3 5" id="KW-1133">Transmembrane helix</keyword>
<protein>
    <recommendedName>
        <fullName evidence="6">Cationic amino acid transporter C-terminal domain-containing protein</fullName>
    </recommendedName>
</protein>
<dbReference type="PANTHER" id="PTHR43243:SF105">
    <property type="entry name" value="CATIONIC AMINO ACID TRANSPORTER C-TERMINAL DOMAIN-CONTAINING PROTEIN"/>
    <property type="match status" value="1"/>
</dbReference>
<dbReference type="InterPro" id="IPR002293">
    <property type="entry name" value="AA/rel_permease1"/>
</dbReference>
<proteinExistence type="predicted"/>
<evidence type="ECO:0000313" key="8">
    <source>
        <dbReference type="Proteomes" id="UP001292079"/>
    </source>
</evidence>
<dbReference type="InterPro" id="IPR029485">
    <property type="entry name" value="CAT_C"/>
</dbReference>
<evidence type="ECO:0000256" key="1">
    <source>
        <dbReference type="ARBA" id="ARBA00004141"/>
    </source>
</evidence>
<feature type="transmembrane region" description="Helical" evidence="5">
    <location>
        <begin position="270"/>
        <end position="289"/>
    </location>
</feature>
<keyword evidence="4 5" id="KW-0472">Membrane</keyword>
<feature type="transmembrane region" description="Helical" evidence="5">
    <location>
        <begin position="79"/>
        <end position="103"/>
    </location>
</feature>
<sequence length="575" mass="63596">MAYTIGWNLVLEYVIGTASVARAWSSNFDGLFNGQITAFFEKYLKLNLPGLADYADPLAVGIIILMTILLSVGVRESAVINNVFTVINLCVIAFIVVTGLIYADINNWKVIPENVLTNGTTESTTVGRGGFLPFGFNGVLSGAGTCFFAFVGFDIIATTGEEVRNPQKSIPISIIGCLLICFMAYGLISATLTLMVPYYALSSVAPLPFAFSHHGLQWAKYIISTGALCALTTSLLGSMFPLPRILYSMATDGLLFGFLSRINSRVKTPLFGTVVSGVIGCIMAAVFSLQDLVDMMSIGTLLAYTLVSFSVLLLRGQRMSIGYCLDDANDDNEDCAKNCHEILTENEGWVADKLVSSDKKLFSLKFLNKSADNPLNSNEEASNDYNENPDCEKHSTSFGKFSIFNLSNCFEQTHTTTDGNSQVNISNYFRKCFKPEFDVNKPSKITEFVYKINSYLLLCTIFLGNFGILLLEKLPEETTIRMQVKIPIWTFIGLMILISAIICSILAKQPENQTPVSFKVPGVPWIPALSIFINVYLMVKLSGATWVRFLVWMVVGFMIYFGFGYWHSNERKRKN</sequence>
<accession>A0AAE1Z9L1</accession>
<evidence type="ECO:0000259" key="6">
    <source>
        <dbReference type="Pfam" id="PF13906"/>
    </source>
</evidence>
<feature type="transmembrane region" description="Helical" evidence="5">
    <location>
        <begin position="545"/>
        <end position="566"/>
    </location>
</feature>
<comment type="subcellular location">
    <subcellularLocation>
        <location evidence="1">Membrane</location>
        <topology evidence="1">Multi-pass membrane protein</topology>
    </subcellularLocation>
</comment>
<reference evidence="7" key="1">
    <citation type="submission" date="2022-04" db="EMBL/GenBank/DDBJ databases">
        <authorList>
            <person name="Xu L."/>
            <person name="Lv Z."/>
        </authorList>
    </citation>
    <scope>NUCLEOTIDE SEQUENCE</scope>
    <source>
        <strain evidence="7">LV_2022a</strain>
    </source>
</reference>
<keyword evidence="8" id="KW-1185">Reference proteome</keyword>
<dbReference type="GO" id="GO:0015189">
    <property type="term" value="F:L-lysine transmembrane transporter activity"/>
    <property type="evidence" value="ECO:0007669"/>
    <property type="project" value="TreeGrafter"/>
</dbReference>
<evidence type="ECO:0000256" key="5">
    <source>
        <dbReference type="SAM" id="Phobius"/>
    </source>
</evidence>
<dbReference type="Gene3D" id="1.20.1740.10">
    <property type="entry name" value="Amino acid/polyamine transporter I"/>
    <property type="match status" value="2"/>
</dbReference>
<feature type="transmembrane region" description="Helical" evidence="5">
    <location>
        <begin position="486"/>
        <end position="506"/>
    </location>
</feature>